<dbReference type="AlphaFoldDB" id="A0AAV7SDI9"/>
<evidence type="ECO:0000313" key="4">
    <source>
        <dbReference type="Proteomes" id="UP001066276"/>
    </source>
</evidence>
<sequence>MVSAGLPPSRLTRRWGGSTAGSMSWGQRSLLAGSGRRKPVGGYLRAPPRRLVLLYLCCGGRTSAGARDCGSEELGSFFFIFLFLEPASGVRAEFVKGRAELHRLVLEKLGSEDTSEVIESPEKEVGRDRGTLPKRFHVAPSAALPPVKRRKNGKALVPASINLTPPTTVNLPAQLILHDTPAPSAVPPPVPPAFITDITAPPGMGVEVFLADMRKSFAALAPTAQSGASPTPFPGLAAPASSGSPPVRVPEHQAQDQNPSRLALLEVSKLLAGINAPATTAPPLTAPWGLNDSWQNAVTDLKRQIEVVAKKLEKERALGRLAGPFKCPLLAGFVCSPLGVVAKKDPGHFRLIHNLSAPRGSSVNDAIDPQLCSVRYASVDNAVDKVRVLGRGALLAKTDIESAFRLLPVHPDDYHLLGFQFRELMLFLFVILNSVIQMYYGIETRFF</sequence>
<dbReference type="EMBL" id="JANPWB010000008">
    <property type="protein sequence ID" value="KAJ1161876.1"/>
    <property type="molecule type" value="Genomic_DNA"/>
</dbReference>
<protein>
    <recommendedName>
        <fullName evidence="5">Reverse transcriptase domain-containing protein</fullName>
    </recommendedName>
</protein>
<dbReference type="InterPro" id="IPR043502">
    <property type="entry name" value="DNA/RNA_pol_sf"/>
</dbReference>
<evidence type="ECO:0000313" key="3">
    <source>
        <dbReference type="EMBL" id="KAJ1161876.1"/>
    </source>
</evidence>
<feature type="region of interest" description="Disordered" evidence="1">
    <location>
        <begin position="224"/>
        <end position="258"/>
    </location>
</feature>
<keyword evidence="2" id="KW-0812">Transmembrane</keyword>
<accession>A0AAV7SDI9</accession>
<keyword evidence="4" id="KW-1185">Reference proteome</keyword>
<reference evidence="3" key="1">
    <citation type="journal article" date="2022" name="bioRxiv">
        <title>Sequencing and chromosome-scale assembly of the giantPleurodeles waltlgenome.</title>
        <authorList>
            <person name="Brown T."/>
            <person name="Elewa A."/>
            <person name="Iarovenko S."/>
            <person name="Subramanian E."/>
            <person name="Araus A.J."/>
            <person name="Petzold A."/>
            <person name="Susuki M."/>
            <person name="Suzuki K.-i.T."/>
            <person name="Hayashi T."/>
            <person name="Toyoda A."/>
            <person name="Oliveira C."/>
            <person name="Osipova E."/>
            <person name="Leigh N.D."/>
            <person name="Simon A."/>
            <person name="Yun M.H."/>
        </authorList>
    </citation>
    <scope>NUCLEOTIDE SEQUENCE</scope>
    <source>
        <strain evidence="3">20211129_DDA</strain>
        <tissue evidence="3">Liver</tissue>
    </source>
</reference>
<proteinExistence type="predicted"/>
<keyword evidence="2" id="KW-0472">Membrane</keyword>
<evidence type="ECO:0008006" key="5">
    <source>
        <dbReference type="Google" id="ProtNLM"/>
    </source>
</evidence>
<gene>
    <name evidence="3" type="ORF">NDU88_002356</name>
</gene>
<comment type="caution">
    <text evidence="3">The sequence shown here is derived from an EMBL/GenBank/DDBJ whole genome shotgun (WGS) entry which is preliminary data.</text>
</comment>
<organism evidence="3 4">
    <name type="scientific">Pleurodeles waltl</name>
    <name type="common">Iberian ribbed newt</name>
    <dbReference type="NCBI Taxonomy" id="8319"/>
    <lineage>
        <taxon>Eukaryota</taxon>
        <taxon>Metazoa</taxon>
        <taxon>Chordata</taxon>
        <taxon>Craniata</taxon>
        <taxon>Vertebrata</taxon>
        <taxon>Euteleostomi</taxon>
        <taxon>Amphibia</taxon>
        <taxon>Batrachia</taxon>
        <taxon>Caudata</taxon>
        <taxon>Salamandroidea</taxon>
        <taxon>Salamandridae</taxon>
        <taxon>Pleurodelinae</taxon>
        <taxon>Pleurodeles</taxon>
    </lineage>
</organism>
<dbReference type="Proteomes" id="UP001066276">
    <property type="component" value="Chromosome 4_2"/>
</dbReference>
<keyword evidence="2" id="KW-1133">Transmembrane helix</keyword>
<name>A0AAV7SDI9_PLEWA</name>
<feature type="transmembrane region" description="Helical" evidence="2">
    <location>
        <begin position="424"/>
        <end position="442"/>
    </location>
</feature>
<evidence type="ECO:0000256" key="1">
    <source>
        <dbReference type="SAM" id="MobiDB-lite"/>
    </source>
</evidence>
<evidence type="ECO:0000256" key="2">
    <source>
        <dbReference type="SAM" id="Phobius"/>
    </source>
</evidence>
<dbReference type="SUPFAM" id="SSF56672">
    <property type="entry name" value="DNA/RNA polymerases"/>
    <property type="match status" value="1"/>
</dbReference>
<feature type="region of interest" description="Disordered" evidence="1">
    <location>
        <begin position="1"/>
        <end position="23"/>
    </location>
</feature>